<feature type="compositionally biased region" description="Low complexity" evidence="10">
    <location>
        <begin position="583"/>
        <end position="594"/>
    </location>
</feature>
<feature type="compositionally biased region" description="Basic and acidic residues" evidence="10">
    <location>
        <begin position="385"/>
        <end position="396"/>
    </location>
</feature>
<keyword evidence="5 7" id="KW-0067">ATP-binding</keyword>
<dbReference type="GO" id="GO:0004674">
    <property type="term" value="F:protein serine/threonine kinase activity"/>
    <property type="evidence" value="ECO:0007669"/>
    <property type="project" value="UniProtKB-KW"/>
</dbReference>
<feature type="region of interest" description="Disordered" evidence="10">
    <location>
        <begin position="671"/>
        <end position="707"/>
    </location>
</feature>
<feature type="region of interest" description="Disordered" evidence="10">
    <location>
        <begin position="518"/>
        <end position="640"/>
    </location>
</feature>
<feature type="compositionally biased region" description="Pro residues" evidence="10">
    <location>
        <begin position="415"/>
        <end position="426"/>
    </location>
</feature>
<protein>
    <submittedName>
        <fullName evidence="12">Kinase-like domain-containing protein</fullName>
    </submittedName>
</protein>
<feature type="binding site" evidence="7">
    <location>
        <begin position="160"/>
        <end position="161"/>
    </location>
    <ligand>
        <name>ATP</name>
        <dbReference type="ChEBI" id="CHEBI:30616"/>
    </ligand>
</feature>
<evidence type="ECO:0000256" key="9">
    <source>
        <dbReference type="PROSITE-ProRule" id="PRU10141"/>
    </source>
</evidence>
<dbReference type="InParanoid" id="A0A5J5EG05"/>
<feature type="binding site" evidence="7">
    <location>
        <position position="65"/>
    </location>
    <ligand>
        <name>ATP</name>
        <dbReference type="ChEBI" id="CHEBI:30616"/>
    </ligand>
</feature>
<evidence type="ECO:0000256" key="10">
    <source>
        <dbReference type="SAM" id="MobiDB-lite"/>
    </source>
</evidence>
<dbReference type="GO" id="GO:0005524">
    <property type="term" value="F:ATP binding"/>
    <property type="evidence" value="ECO:0007669"/>
    <property type="project" value="UniProtKB-UniRule"/>
</dbReference>
<feature type="domain" description="Protein kinase" evidence="11">
    <location>
        <begin position="39"/>
        <end position="285"/>
    </location>
</feature>
<gene>
    <name evidence="12" type="ORF">FN846DRAFT_786050</name>
</gene>
<evidence type="ECO:0000256" key="2">
    <source>
        <dbReference type="ARBA" id="ARBA00022679"/>
    </source>
</evidence>
<keyword evidence="1" id="KW-0723">Serine/threonine-protein kinase</keyword>
<feature type="compositionally biased region" description="Basic and acidic residues" evidence="10">
    <location>
        <begin position="444"/>
        <end position="461"/>
    </location>
</feature>
<feature type="region of interest" description="Disordered" evidence="10">
    <location>
        <begin position="352"/>
        <end position="467"/>
    </location>
</feature>
<proteinExistence type="predicted"/>
<dbReference type="Proteomes" id="UP000326924">
    <property type="component" value="Unassembled WGS sequence"/>
</dbReference>
<evidence type="ECO:0000313" key="12">
    <source>
        <dbReference type="EMBL" id="KAA8894645.1"/>
    </source>
</evidence>
<dbReference type="PANTHER" id="PTHR24350">
    <property type="entry name" value="SERINE/THREONINE-PROTEIN KINASE IAL-RELATED"/>
    <property type="match status" value="1"/>
</dbReference>
<name>A0A5J5EG05_9PEZI</name>
<evidence type="ECO:0000256" key="6">
    <source>
        <dbReference type="PIRSR" id="PIRSR630616-1"/>
    </source>
</evidence>
<feature type="compositionally biased region" description="Low complexity" evidence="10">
    <location>
        <begin position="521"/>
        <end position="533"/>
    </location>
</feature>
<dbReference type="AlphaFoldDB" id="A0A5J5EG05"/>
<dbReference type="InterPro" id="IPR030616">
    <property type="entry name" value="Aur-like"/>
</dbReference>
<sequence>MPPVQSKAELQKQRAKLVNSYQELLTEFSSPELRTVGNYQIGRLIGKGSFGKVYLATHKLTNGSKVVLKSARKDDANLAREIHHHRQLLHPHITRLYEVIVTETLVWLVLEYCPGDELYNYLIKNGRLSVQKTKRIFTQLVGAVSYVHLNNCVHRDLKLENIMLDKNENVKLCDFGFTREYERNKLLQTFCGTVCYSAPEMLKGERYMAHAVDVWSLGVILYALLCGELPFDEDVESDTKLKILNDEPKYPADLPEDAVSLLKALLQKKPSLRPTLSDLLAHPFLAEHAPQQRAILAVQSPPLFSTRLEKDCLHRMKAAGVDIDQVIENVHAKKCDSLAGWWALLIEKEERKERRRQKKKMESRRMSGASNLESIPPPVEEVDEESPKRGNGKKAESNPVIILPDRRPFKKSPRPKTPTSPTAPPPVEKDREYGPYLKPPQQERQVRSSPDLRRDAEEHKNRPNRKQAIMMQLASIKHWFLDSAKRATSPNAKGTHPHHHLIRKNSNIGKAHIYHQYAHPNSNGSRSSLSGVRRNSRGSGGTYISGSHRATPPPKRNSLSPQPHTPRSSYRRSSGRGLGGGRNSTSSSVSSIRSFHNHTHSKASSTSSASISSITIKSPRSPRGTIKMLPATPTTSSPFPGALRRGGYNESAVLAGPIAFAKRKKSVFKGPMLNTNKRDSMGSMSSKPRGGGGIIEEEEEDGEEEEVVDFGLDDEEIVIVDDTNRRKSDDDLAIRRAISH</sequence>
<evidence type="ECO:0000256" key="7">
    <source>
        <dbReference type="PIRSR" id="PIRSR630616-2"/>
    </source>
</evidence>
<keyword evidence="3 7" id="KW-0547">Nucleotide-binding</keyword>
<evidence type="ECO:0000256" key="3">
    <source>
        <dbReference type="ARBA" id="ARBA00022741"/>
    </source>
</evidence>
<keyword evidence="4 12" id="KW-0418">Kinase</keyword>
<dbReference type="SUPFAM" id="SSF56112">
    <property type="entry name" value="Protein kinase-like (PK-like)"/>
    <property type="match status" value="1"/>
</dbReference>
<dbReference type="CDD" id="cd14003">
    <property type="entry name" value="STKc_AMPK-like"/>
    <property type="match status" value="1"/>
</dbReference>
<feature type="compositionally biased region" description="Acidic residues" evidence="10">
    <location>
        <begin position="695"/>
        <end position="707"/>
    </location>
</feature>
<feature type="binding site" evidence="9">
    <location>
        <position position="73"/>
    </location>
    <ligand>
        <name>ATP</name>
        <dbReference type="ChEBI" id="CHEBI:30616"/>
    </ligand>
</feature>
<keyword evidence="2" id="KW-0808">Transferase</keyword>
<evidence type="ECO:0000256" key="1">
    <source>
        <dbReference type="ARBA" id="ARBA00022527"/>
    </source>
</evidence>
<feature type="active site" description="Proton acceptor" evidence="6">
    <location>
        <position position="156"/>
    </location>
</feature>
<dbReference type="Gene3D" id="1.10.510.10">
    <property type="entry name" value="Transferase(Phosphotransferase) domain 1"/>
    <property type="match status" value="1"/>
</dbReference>
<dbReference type="InterPro" id="IPR011009">
    <property type="entry name" value="Kinase-like_dom_sf"/>
</dbReference>
<feature type="compositionally biased region" description="Basic residues" evidence="10">
    <location>
        <begin position="353"/>
        <end position="362"/>
    </location>
</feature>
<dbReference type="InterPro" id="IPR017441">
    <property type="entry name" value="Protein_kinase_ATP_BS"/>
</dbReference>
<evidence type="ECO:0000313" key="13">
    <source>
        <dbReference type="Proteomes" id="UP000326924"/>
    </source>
</evidence>
<evidence type="ECO:0000259" key="11">
    <source>
        <dbReference type="PROSITE" id="PS50011"/>
    </source>
</evidence>
<dbReference type="PROSITE" id="PS00108">
    <property type="entry name" value="PROTEIN_KINASE_ST"/>
    <property type="match status" value="1"/>
</dbReference>
<dbReference type="OrthoDB" id="942095at2759"/>
<dbReference type="EMBL" id="VXIS01000321">
    <property type="protein sequence ID" value="KAA8894645.1"/>
    <property type="molecule type" value="Genomic_DNA"/>
</dbReference>
<dbReference type="InterPro" id="IPR008271">
    <property type="entry name" value="Ser/Thr_kinase_AS"/>
</dbReference>
<dbReference type="SMART" id="SM00220">
    <property type="entry name" value="S_TKc"/>
    <property type="match status" value="1"/>
</dbReference>
<evidence type="ECO:0000256" key="4">
    <source>
        <dbReference type="ARBA" id="ARBA00022777"/>
    </source>
</evidence>
<comment type="caution">
    <text evidence="12">The sequence shown here is derived from an EMBL/GenBank/DDBJ whole genome shotgun (WGS) entry which is preliminary data.</text>
</comment>
<feature type="binding site" evidence="7">
    <location>
        <position position="174"/>
    </location>
    <ligand>
        <name>ATP</name>
        <dbReference type="ChEBI" id="CHEBI:30616"/>
    </ligand>
</feature>
<dbReference type="Pfam" id="PF00069">
    <property type="entry name" value="Pkinase"/>
    <property type="match status" value="1"/>
</dbReference>
<accession>A0A5J5EG05</accession>
<reference evidence="12 13" key="1">
    <citation type="submission" date="2019-09" db="EMBL/GenBank/DDBJ databases">
        <title>Draft genome of the ectomycorrhizal ascomycete Sphaerosporella brunnea.</title>
        <authorList>
            <consortium name="DOE Joint Genome Institute"/>
            <person name="Benucci G.M."/>
            <person name="Marozzi G."/>
            <person name="Antonielli L."/>
            <person name="Sanchez S."/>
            <person name="Marco P."/>
            <person name="Wang X."/>
            <person name="Falini L.B."/>
            <person name="Barry K."/>
            <person name="Haridas S."/>
            <person name="Lipzen A."/>
            <person name="Labutti K."/>
            <person name="Grigoriev I.V."/>
            <person name="Murat C."/>
            <person name="Martin F."/>
            <person name="Albertini E."/>
            <person name="Donnini D."/>
            <person name="Bonito G."/>
        </authorList>
    </citation>
    <scope>NUCLEOTIDE SEQUENCE [LARGE SCALE GENOMIC DNA]</scope>
    <source>
        <strain evidence="12 13">Sb_GMNB300</strain>
    </source>
</reference>
<feature type="cross-link" description="Glycyl lysine isopeptide (Lys-Gly) (interchain with G-Cter in SUMO2)" evidence="8">
    <location>
        <position position="158"/>
    </location>
</feature>
<dbReference type="FunFam" id="3.30.200.20:FF:000042">
    <property type="entry name" value="Aurora kinase A"/>
    <property type="match status" value="1"/>
</dbReference>
<dbReference type="InterPro" id="IPR000719">
    <property type="entry name" value="Prot_kinase_dom"/>
</dbReference>
<dbReference type="PROSITE" id="PS00107">
    <property type="entry name" value="PROTEIN_KINASE_ATP"/>
    <property type="match status" value="1"/>
</dbReference>
<evidence type="ECO:0000256" key="8">
    <source>
        <dbReference type="PIRSR" id="PIRSR630616-3"/>
    </source>
</evidence>
<keyword evidence="13" id="KW-1185">Reference proteome</keyword>
<dbReference type="FunFam" id="1.10.510.10:FF:000434">
    <property type="entry name" value="Serine/threonine protein kinase"/>
    <property type="match status" value="1"/>
</dbReference>
<feature type="compositionally biased region" description="Low complexity" evidence="10">
    <location>
        <begin position="602"/>
        <end position="618"/>
    </location>
</feature>
<feature type="compositionally biased region" description="Polar residues" evidence="10">
    <location>
        <begin position="557"/>
        <end position="566"/>
    </location>
</feature>
<dbReference type="PROSITE" id="PS50011">
    <property type="entry name" value="PROTEIN_KINASE_DOM"/>
    <property type="match status" value="1"/>
</dbReference>
<organism evidence="12 13">
    <name type="scientific">Sphaerosporella brunnea</name>
    <dbReference type="NCBI Taxonomy" id="1250544"/>
    <lineage>
        <taxon>Eukaryota</taxon>
        <taxon>Fungi</taxon>
        <taxon>Dikarya</taxon>
        <taxon>Ascomycota</taxon>
        <taxon>Pezizomycotina</taxon>
        <taxon>Pezizomycetes</taxon>
        <taxon>Pezizales</taxon>
        <taxon>Pyronemataceae</taxon>
        <taxon>Sphaerosporella</taxon>
    </lineage>
</organism>
<evidence type="ECO:0000256" key="5">
    <source>
        <dbReference type="ARBA" id="ARBA00022840"/>
    </source>
</evidence>